<dbReference type="GO" id="GO:0008483">
    <property type="term" value="F:transaminase activity"/>
    <property type="evidence" value="ECO:0007669"/>
    <property type="project" value="UniProtKB-KW"/>
</dbReference>
<protein>
    <submittedName>
        <fullName evidence="5">Aminotransferase class IV</fullName>
    </submittedName>
</protein>
<feature type="compositionally biased region" description="Low complexity" evidence="4">
    <location>
        <begin position="285"/>
        <end position="324"/>
    </location>
</feature>
<evidence type="ECO:0000313" key="6">
    <source>
        <dbReference type="Proteomes" id="UP000239649"/>
    </source>
</evidence>
<dbReference type="Gene3D" id="3.20.10.10">
    <property type="entry name" value="D-amino Acid Aminotransferase, subunit A, domain 2"/>
    <property type="match status" value="1"/>
</dbReference>
<comment type="caution">
    <text evidence="5">The sequence shown here is derived from an EMBL/GenBank/DDBJ whole genome shotgun (WGS) entry which is preliminary data.</text>
</comment>
<keyword evidence="5" id="KW-0032">Aminotransferase</keyword>
<dbReference type="OrthoDB" id="25921at2759"/>
<proteinExistence type="inferred from homology"/>
<comment type="similarity">
    <text evidence="2">Belongs to the class-IV pyridoxal-phosphate-dependent aminotransferase family.</text>
</comment>
<evidence type="ECO:0000256" key="1">
    <source>
        <dbReference type="ARBA" id="ARBA00001933"/>
    </source>
</evidence>
<dbReference type="STRING" id="554055.A0A2P6V5B2"/>
<dbReference type="InterPro" id="IPR043131">
    <property type="entry name" value="BCAT-like_N"/>
</dbReference>
<feature type="region of interest" description="Disordered" evidence="4">
    <location>
        <begin position="220"/>
        <end position="243"/>
    </location>
</feature>
<evidence type="ECO:0000256" key="4">
    <source>
        <dbReference type="SAM" id="MobiDB-lite"/>
    </source>
</evidence>
<comment type="cofactor">
    <cofactor evidence="1">
        <name>pyridoxal 5'-phosphate</name>
        <dbReference type="ChEBI" id="CHEBI:597326"/>
    </cofactor>
</comment>
<organism evidence="5 6">
    <name type="scientific">Micractinium conductrix</name>
    <dbReference type="NCBI Taxonomy" id="554055"/>
    <lineage>
        <taxon>Eukaryota</taxon>
        <taxon>Viridiplantae</taxon>
        <taxon>Chlorophyta</taxon>
        <taxon>core chlorophytes</taxon>
        <taxon>Trebouxiophyceae</taxon>
        <taxon>Chlorellales</taxon>
        <taxon>Chlorellaceae</taxon>
        <taxon>Chlorella clade</taxon>
        <taxon>Micractinium</taxon>
    </lineage>
</organism>
<dbReference type="PANTHER" id="PTHR42743">
    <property type="entry name" value="AMINO-ACID AMINOTRANSFERASE"/>
    <property type="match status" value="1"/>
</dbReference>
<dbReference type="InterPro" id="IPR043132">
    <property type="entry name" value="BCAT-like_C"/>
</dbReference>
<dbReference type="Pfam" id="PF19798">
    <property type="entry name" value="Sulfotransfer_5"/>
    <property type="match status" value="1"/>
</dbReference>
<sequence>MAAPGGSSDVGGAAAAFDPLSIHCWSGPRCVSTSLMYAWAQRSDTQVLDEPLYAHFLTLTGAERPYTQLVLQSQDSDGRRVVQEQLLAPRRKPVLYAKHMAKHRVGLGPELLRRARHVLLVREPAAVIQSFSEVLEPTLTETCYPALLELYSELRVLGRPPPVVLSDDLVRDPEGMLRALCAALELPFDPAMLSWPAGSKPYDGVWAPWWYKGTHSSTGFERDGPHNGESPAARPPRPLPDHLKPLLEECRPLYALLRRRALRPLRAPSVPLPLGDGDDGHADGKAVANGAGVGGTAAASGPSVGEWREGAAAAQAGGPRGSSAVQRPKGGTHAYEADSRNDNVLIGMRDGVTGDFELVWRPEAKVSVFDSGFMLGDGVWEGMRLHRGTLMFAQEHLDRLFEGTIALDMDIGLSKQQLAQLVYDTVDSNGMRDHIHIRLMVTRGLKPTPYQNPAITLGQPTVVVIPEHKEAAAGPKERGIRLFTCHVRRGAPDVQDPGWNSHSKLNCIAACIQANKAGADEALMLDPHGFVATCNSTNFFVVRRDEVWAPTTKYQMPGITRHNTIRLCRAAGIPVRELDFSLTQVYSAEEAFVTGTFAGQIPVTEVDGRRIGSGARGPTVQRLQQLYAALCDEQAAAGRAHLHP</sequence>
<dbReference type="Gene3D" id="3.30.470.10">
    <property type="match status" value="1"/>
</dbReference>
<dbReference type="InterPro" id="IPR027417">
    <property type="entry name" value="P-loop_NTPase"/>
</dbReference>
<dbReference type="InterPro" id="IPR036038">
    <property type="entry name" value="Aminotransferase-like"/>
</dbReference>
<evidence type="ECO:0000313" key="5">
    <source>
        <dbReference type="EMBL" id="PSC69247.1"/>
    </source>
</evidence>
<evidence type="ECO:0000256" key="3">
    <source>
        <dbReference type="ARBA" id="ARBA00022898"/>
    </source>
</evidence>
<feature type="region of interest" description="Disordered" evidence="4">
    <location>
        <begin position="267"/>
        <end position="338"/>
    </location>
</feature>
<dbReference type="GO" id="GO:0008652">
    <property type="term" value="P:amino acid biosynthetic process"/>
    <property type="evidence" value="ECO:0007669"/>
    <property type="project" value="UniProtKB-ARBA"/>
</dbReference>
<dbReference type="Proteomes" id="UP000239649">
    <property type="component" value="Unassembled WGS sequence"/>
</dbReference>
<dbReference type="SUPFAM" id="SSF56752">
    <property type="entry name" value="D-aminoacid aminotransferase-like PLP-dependent enzymes"/>
    <property type="match status" value="1"/>
</dbReference>
<gene>
    <name evidence="5" type="ORF">C2E20_7265</name>
</gene>
<dbReference type="InterPro" id="IPR050571">
    <property type="entry name" value="Class-IV_PLP-Dep_Aminotrnsfr"/>
</dbReference>
<dbReference type="SUPFAM" id="SSF52540">
    <property type="entry name" value="P-loop containing nucleoside triphosphate hydrolases"/>
    <property type="match status" value="1"/>
</dbReference>
<keyword evidence="5" id="KW-0808">Transferase</keyword>
<dbReference type="PANTHER" id="PTHR42743:SF11">
    <property type="entry name" value="AMINODEOXYCHORISMATE LYASE"/>
    <property type="match status" value="1"/>
</dbReference>
<dbReference type="FunFam" id="3.20.10.10:FF:000002">
    <property type="entry name" value="D-alanine aminotransferase"/>
    <property type="match status" value="1"/>
</dbReference>
<dbReference type="EMBL" id="LHPF02000028">
    <property type="protein sequence ID" value="PSC69247.1"/>
    <property type="molecule type" value="Genomic_DNA"/>
</dbReference>
<dbReference type="Gene3D" id="3.40.50.300">
    <property type="entry name" value="P-loop containing nucleotide triphosphate hydrolases"/>
    <property type="match status" value="1"/>
</dbReference>
<name>A0A2P6V5B2_9CHLO</name>
<dbReference type="AlphaFoldDB" id="A0A2P6V5B2"/>
<keyword evidence="3" id="KW-0663">Pyridoxal phosphate</keyword>
<dbReference type="Pfam" id="PF01063">
    <property type="entry name" value="Aminotran_4"/>
    <property type="match status" value="1"/>
</dbReference>
<dbReference type="GO" id="GO:0046394">
    <property type="term" value="P:carboxylic acid biosynthetic process"/>
    <property type="evidence" value="ECO:0007669"/>
    <property type="project" value="UniProtKB-ARBA"/>
</dbReference>
<keyword evidence="6" id="KW-1185">Reference proteome</keyword>
<accession>A0A2P6V5B2</accession>
<dbReference type="InterPro" id="IPR001544">
    <property type="entry name" value="Aminotrans_IV"/>
</dbReference>
<evidence type="ECO:0000256" key="2">
    <source>
        <dbReference type="ARBA" id="ARBA00009320"/>
    </source>
</evidence>
<reference evidence="5 6" key="1">
    <citation type="journal article" date="2018" name="Plant J.">
        <title>Genome sequences of Chlorella sorokiniana UTEX 1602 and Micractinium conductrix SAG 241.80: implications to maltose excretion by a green alga.</title>
        <authorList>
            <person name="Arriola M.B."/>
            <person name="Velmurugan N."/>
            <person name="Zhang Y."/>
            <person name="Plunkett M.H."/>
            <person name="Hondzo H."/>
            <person name="Barney B.M."/>
        </authorList>
    </citation>
    <scope>NUCLEOTIDE SEQUENCE [LARGE SCALE GENOMIC DNA]</scope>
    <source>
        <strain evidence="5 6">SAG 241.80</strain>
    </source>
</reference>